<evidence type="ECO:0000256" key="2">
    <source>
        <dbReference type="SAM" id="MobiDB-lite"/>
    </source>
</evidence>
<keyword evidence="4" id="KW-1185">Reference proteome</keyword>
<reference evidence="3" key="2">
    <citation type="submission" date="2022-01" db="EMBL/GenBank/DDBJ databases">
        <authorList>
            <person name="Yamashiro T."/>
            <person name="Shiraishi A."/>
            <person name="Satake H."/>
            <person name="Nakayama K."/>
        </authorList>
    </citation>
    <scope>NUCLEOTIDE SEQUENCE</scope>
</reference>
<dbReference type="EMBL" id="BQNB010020261">
    <property type="protein sequence ID" value="GJT94066.1"/>
    <property type="molecule type" value="Genomic_DNA"/>
</dbReference>
<dbReference type="InterPro" id="IPR038077">
    <property type="entry name" value="Troponin_sf"/>
</dbReference>
<name>A0ABQ5I1Q5_9ASTR</name>
<sequence>MERKIDLSEKCQNVFLEQTNRTEPPPPTQAHTEQVNAVFTRSGKSDDSSKTQKDPPPPIIKALYGLHQASRAWYETLSTYLLENGYRRGTIDKTLFIKKDRCDILKHSYEPKQGIGQRMERLKMGVHLYGSMIGIIDVILNASRFNFLIASFGLLKLLKYGLRREVGIEREGGVYSLDGMDIREKFRKDSAPIVPTTEETLDEAYVSTPSYDPPQSGEDSMQLSELMNLCTSLQEKVLDLEKAKTAQAKEIASLKKRVKQLEKRRKLRTPGLKRLRKISSSSRVESSNDASLGALEDASKQGRKIKDLDADAEVTLVDETEEMNDDNLMFDTNVLEEQEKDDAKKEVSAANPVTIAGEVVTTANVEVTTVNAPTTTIDELTLAQTLIEIKAAKPKVVTSAATTTTTTRPKARGVAKDKGKGIIVEPEVPLKKKDQIAMDEEVARNLEAQLQAELEEEERISRLKEEKANIALLESWDNTQAMMDADFQLAQQMQTEEQEQLSIEEKSKLFVELLEKRKKHFAALRAQEKRIKPPTKAQKRNIMSTYLKNMARYKHN</sequence>
<feature type="compositionally biased region" description="Polar residues" evidence="2">
    <location>
        <begin position="29"/>
        <end position="39"/>
    </location>
</feature>
<feature type="region of interest" description="Disordered" evidence="2">
    <location>
        <begin position="17"/>
        <end position="57"/>
    </location>
</feature>
<dbReference type="SUPFAM" id="SSF90250">
    <property type="entry name" value="Troponin coil-coiled subunits"/>
    <property type="match status" value="1"/>
</dbReference>
<reference evidence="3" key="1">
    <citation type="journal article" date="2022" name="Int. J. Mol. Sci.">
        <title>Draft Genome of Tanacetum Coccineum: Genomic Comparison of Closely Related Tanacetum-Family Plants.</title>
        <authorList>
            <person name="Yamashiro T."/>
            <person name="Shiraishi A."/>
            <person name="Nakayama K."/>
            <person name="Satake H."/>
        </authorList>
    </citation>
    <scope>NUCLEOTIDE SEQUENCE</scope>
</reference>
<evidence type="ECO:0000256" key="1">
    <source>
        <dbReference type="SAM" id="Coils"/>
    </source>
</evidence>
<feature type="compositionally biased region" description="Basic and acidic residues" evidence="2">
    <location>
        <begin position="43"/>
        <end position="53"/>
    </location>
</feature>
<proteinExistence type="predicted"/>
<protein>
    <submittedName>
        <fullName evidence="3">Uncharacterized protein</fullName>
    </submittedName>
</protein>
<evidence type="ECO:0000313" key="4">
    <source>
        <dbReference type="Proteomes" id="UP001151760"/>
    </source>
</evidence>
<feature type="coiled-coil region" evidence="1">
    <location>
        <begin position="436"/>
        <end position="467"/>
    </location>
</feature>
<organism evidence="3 4">
    <name type="scientific">Tanacetum coccineum</name>
    <dbReference type="NCBI Taxonomy" id="301880"/>
    <lineage>
        <taxon>Eukaryota</taxon>
        <taxon>Viridiplantae</taxon>
        <taxon>Streptophyta</taxon>
        <taxon>Embryophyta</taxon>
        <taxon>Tracheophyta</taxon>
        <taxon>Spermatophyta</taxon>
        <taxon>Magnoliopsida</taxon>
        <taxon>eudicotyledons</taxon>
        <taxon>Gunneridae</taxon>
        <taxon>Pentapetalae</taxon>
        <taxon>asterids</taxon>
        <taxon>campanulids</taxon>
        <taxon>Asterales</taxon>
        <taxon>Asteraceae</taxon>
        <taxon>Asteroideae</taxon>
        <taxon>Anthemideae</taxon>
        <taxon>Anthemidinae</taxon>
        <taxon>Tanacetum</taxon>
    </lineage>
</organism>
<comment type="caution">
    <text evidence="3">The sequence shown here is derived from an EMBL/GenBank/DDBJ whole genome shotgun (WGS) entry which is preliminary data.</text>
</comment>
<gene>
    <name evidence="3" type="ORF">Tco_1082911</name>
</gene>
<dbReference type="Proteomes" id="UP001151760">
    <property type="component" value="Unassembled WGS sequence"/>
</dbReference>
<evidence type="ECO:0000313" key="3">
    <source>
        <dbReference type="EMBL" id="GJT94066.1"/>
    </source>
</evidence>
<accession>A0ABQ5I1Q5</accession>
<keyword evidence="1" id="KW-0175">Coiled coil</keyword>
<feature type="coiled-coil region" evidence="1">
    <location>
        <begin position="223"/>
        <end position="264"/>
    </location>
</feature>